<accession>M0QDZ1</accession>
<reference evidence="2 3" key="1">
    <citation type="submission" date="2013-01" db="EMBL/GenBank/DDBJ databases">
        <title>Whole genome shotgun sequence of Gordonia soli NBRC 108243.</title>
        <authorList>
            <person name="Isaki-Nakamura S."/>
            <person name="Hosoyama A."/>
            <person name="Tsuchikane K."/>
            <person name="Ando Y."/>
            <person name="Baba S."/>
            <person name="Ohji S."/>
            <person name="Hamada M."/>
            <person name="Tamura T."/>
            <person name="Yamazoe A."/>
            <person name="Yamazaki S."/>
            <person name="Fujita N."/>
        </authorList>
    </citation>
    <scope>NUCLEOTIDE SEQUENCE [LARGE SCALE GENOMIC DNA]</scope>
    <source>
        <strain evidence="2 3">NBRC 108243</strain>
    </source>
</reference>
<feature type="transmembrane region" description="Helical" evidence="1">
    <location>
        <begin position="366"/>
        <end position="392"/>
    </location>
</feature>
<evidence type="ECO:0000313" key="3">
    <source>
        <dbReference type="Proteomes" id="UP000011666"/>
    </source>
</evidence>
<dbReference type="Proteomes" id="UP000011666">
    <property type="component" value="Unassembled WGS sequence"/>
</dbReference>
<dbReference type="Pfam" id="PF13347">
    <property type="entry name" value="MFS_2"/>
    <property type="match status" value="1"/>
</dbReference>
<feature type="transmembrane region" description="Helical" evidence="1">
    <location>
        <begin position="302"/>
        <end position="320"/>
    </location>
</feature>
<keyword evidence="1" id="KW-0472">Membrane</keyword>
<dbReference type="EMBL" id="BANX01000004">
    <property type="protein sequence ID" value="GAC66790.1"/>
    <property type="molecule type" value="Genomic_DNA"/>
</dbReference>
<name>M0QDZ1_9ACTN</name>
<dbReference type="InterPro" id="IPR036259">
    <property type="entry name" value="MFS_trans_sf"/>
</dbReference>
<feature type="transmembrane region" description="Helical" evidence="1">
    <location>
        <begin position="19"/>
        <end position="41"/>
    </location>
</feature>
<protein>
    <submittedName>
        <fullName evidence="2">Putative major facilitator superfamily transporter</fullName>
    </submittedName>
</protein>
<dbReference type="AlphaFoldDB" id="M0QDZ1"/>
<sequence>MSPATVAGTTLSRGAVARYAIGSLGTAGFSTLPGLVLVYYLTDTLGVAAILAGLTVAIAKVVDVLIDPAIGAFSDRDAHRHGTRRRLMLVGGLALPVFFVLTFAVPTGLPTAAAAGWVMVAFVLTAAAFSLFQVPYIALPAELTHRYDDRTRLLTTRVVVLTVGILAFGAGGPALRDLGSDSASGYLVMAVVTGLVIGAALVVSSASARDVVTVVGSATTDSGYRAGLAVLRRSRALRLLLTAFVLQGLATGMMLAGGQYIATWVLDSEGAVSFLFAALIAPALVFAPIWGRLARRYGKEVVFGWATAVFVLAALSLVALRWAPGGWVYVSVAVAGAAYAGMQALPLAMLPDVISDDDARHRRGAAGVVGGVWTAGETTGMACGAVGFTLLLTAGGYLSSADTADATQPGTAVTAMIAGFSVVPAVLAAISLIAIRRYPLRRSTIDDWSARRSTDVSVPAPEEDA</sequence>
<comment type="caution">
    <text evidence="2">The sequence shown here is derived from an EMBL/GenBank/DDBJ whole genome shotgun (WGS) entry which is preliminary data.</text>
</comment>
<dbReference type="SUPFAM" id="SSF103473">
    <property type="entry name" value="MFS general substrate transporter"/>
    <property type="match status" value="1"/>
</dbReference>
<feature type="transmembrane region" description="Helical" evidence="1">
    <location>
        <begin position="47"/>
        <end position="66"/>
    </location>
</feature>
<feature type="transmembrane region" description="Helical" evidence="1">
    <location>
        <begin position="183"/>
        <end position="203"/>
    </location>
</feature>
<keyword evidence="3" id="KW-1185">Reference proteome</keyword>
<evidence type="ECO:0000256" key="1">
    <source>
        <dbReference type="SAM" id="Phobius"/>
    </source>
</evidence>
<keyword evidence="1" id="KW-0812">Transmembrane</keyword>
<evidence type="ECO:0000313" key="2">
    <source>
        <dbReference type="EMBL" id="GAC66790.1"/>
    </source>
</evidence>
<dbReference type="InterPro" id="IPR039672">
    <property type="entry name" value="MFS_2"/>
</dbReference>
<dbReference type="eggNOG" id="COG2211">
    <property type="taxonomic scope" value="Bacteria"/>
</dbReference>
<dbReference type="Gene3D" id="1.20.1250.20">
    <property type="entry name" value="MFS general substrate transporter like domains"/>
    <property type="match status" value="2"/>
</dbReference>
<dbReference type="GO" id="GO:0015293">
    <property type="term" value="F:symporter activity"/>
    <property type="evidence" value="ECO:0007669"/>
    <property type="project" value="InterPro"/>
</dbReference>
<dbReference type="GO" id="GO:0008643">
    <property type="term" value="P:carbohydrate transport"/>
    <property type="evidence" value="ECO:0007669"/>
    <property type="project" value="InterPro"/>
</dbReference>
<keyword evidence="1" id="KW-1133">Transmembrane helix</keyword>
<feature type="transmembrane region" description="Helical" evidence="1">
    <location>
        <begin position="117"/>
        <end position="139"/>
    </location>
</feature>
<feature type="transmembrane region" description="Helical" evidence="1">
    <location>
        <begin position="151"/>
        <end position="171"/>
    </location>
</feature>
<dbReference type="PANTHER" id="PTHR11328:SF24">
    <property type="entry name" value="MAJOR FACILITATOR SUPERFAMILY (MFS) PROFILE DOMAIN-CONTAINING PROTEIN"/>
    <property type="match status" value="1"/>
</dbReference>
<organism evidence="2 3">
    <name type="scientific">Gordonia soli NBRC 108243</name>
    <dbReference type="NCBI Taxonomy" id="1223545"/>
    <lineage>
        <taxon>Bacteria</taxon>
        <taxon>Bacillati</taxon>
        <taxon>Actinomycetota</taxon>
        <taxon>Actinomycetes</taxon>
        <taxon>Mycobacteriales</taxon>
        <taxon>Gordoniaceae</taxon>
        <taxon>Gordonia</taxon>
    </lineage>
</organism>
<dbReference type="GO" id="GO:0005886">
    <property type="term" value="C:plasma membrane"/>
    <property type="evidence" value="ECO:0007669"/>
    <property type="project" value="TreeGrafter"/>
</dbReference>
<dbReference type="PANTHER" id="PTHR11328">
    <property type="entry name" value="MAJOR FACILITATOR SUPERFAMILY DOMAIN-CONTAINING PROTEIN"/>
    <property type="match status" value="1"/>
</dbReference>
<feature type="transmembrane region" description="Helical" evidence="1">
    <location>
        <begin position="271"/>
        <end position="290"/>
    </location>
</feature>
<feature type="transmembrane region" description="Helical" evidence="1">
    <location>
        <begin position="239"/>
        <end position="265"/>
    </location>
</feature>
<feature type="transmembrane region" description="Helical" evidence="1">
    <location>
        <begin position="412"/>
        <end position="435"/>
    </location>
</feature>
<gene>
    <name evidence="2" type="ORF">GS4_04_00460</name>
</gene>
<proteinExistence type="predicted"/>
<feature type="transmembrane region" description="Helical" evidence="1">
    <location>
        <begin position="326"/>
        <end position="345"/>
    </location>
</feature>
<feature type="transmembrane region" description="Helical" evidence="1">
    <location>
        <begin position="87"/>
        <end position="105"/>
    </location>
</feature>